<dbReference type="GO" id="GO:0000301">
    <property type="term" value="P:retrograde transport, vesicle recycling within Golgi"/>
    <property type="evidence" value="ECO:0007669"/>
    <property type="project" value="TreeGrafter"/>
</dbReference>
<sequence length="560" mass="63378">MSWFQDLAGKAENILTKIDQNAATVLQTRPMSDDVEGAPLIEVSVMTNEVPPHQPAPKPRVVQKSTLLNKKPARGMVRSASSASNEKSLDAEVETQSSKSEKLNASQASSRRSSLNSKKEGTVIDMSEAVAENASYSKPEPSYSIEQELAAIKIVLAEIKAERDELKGELDSTLSQQLSNGETESKLLELEVLCQNLSEEKMALAGKLLSLEEANGKYVKSISELESTIAKHIQSEQELNSKLDMARLETENALTELQQYRVRAHATLQLKEKTIEQLKEQMSGSGRTDSTDSTDSKHSNAEQILQIELEQTRQEKANLAEELTSLNDRMKQREAQWMHAEEKLRVTVHALEQNVQRLQQQILLDADKFSVLEDDFKLKQRELASVREDLIKQRTSFTLRLHEKYILEQSENSKLRNKIHTRPVSPLNDQEDRLASLTQSLVQKQTALETVTVERNALRIQLEKLEYRNTASQVRQQRAVYLNSNVTDDAKSQVPNFMLETPFDNNVARRMKRAYSSLDSIGIRLGVFLRRYPLIRILVIVYVAVLHLWVMFVLLSSTPT</sequence>
<evidence type="ECO:0000256" key="1">
    <source>
        <dbReference type="ARBA" id="ARBA00004409"/>
    </source>
</evidence>
<evidence type="ECO:0000256" key="7">
    <source>
        <dbReference type="SAM" id="Coils"/>
    </source>
</evidence>
<evidence type="ECO:0000256" key="5">
    <source>
        <dbReference type="ARBA" id="ARBA00023054"/>
    </source>
</evidence>
<feature type="transmembrane region" description="Helical" evidence="9">
    <location>
        <begin position="534"/>
        <end position="555"/>
    </location>
</feature>
<feature type="coiled-coil region" evidence="7">
    <location>
        <begin position="427"/>
        <end position="468"/>
    </location>
</feature>
<dbReference type="GO" id="GO:0000139">
    <property type="term" value="C:Golgi membrane"/>
    <property type="evidence" value="ECO:0007669"/>
    <property type="project" value="UniProtKB-SubCell"/>
</dbReference>
<evidence type="ECO:0000256" key="2">
    <source>
        <dbReference type="ARBA" id="ARBA00022692"/>
    </source>
</evidence>
<dbReference type="GO" id="GO:0031985">
    <property type="term" value="C:Golgi cisterna"/>
    <property type="evidence" value="ECO:0007669"/>
    <property type="project" value="TreeGrafter"/>
</dbReference>
<dbReference type="Pfam" id="PF09787">
    <property type="entry name" value="Golgin_A5"/>
    <property type="match status" value="1"/>
</dbReference>
<keyword evidence="3 9" id="KW-1133">Transmembrane helix</keyword>
<keyword evidence="6 9" id="KW-0472">Membrane</keyword>
<evidence type="ECO:0000313" key="10">
    <source>
        <dbReference type="EnsemblMetazoa" id="ACON003147-PA"/>
    </source>
</evidence>
<dbReference type="VEuPathDB" id="VectorBase:ACMO_009464"/>
<protein>
    <submittedName>
        <fullName evidence="10">Golgin-84</fullName>
    </submittedName>
</protein>
<feature type="compositionally biased region" description="Low complexity" evidence="8">
    <location>
        <begin position="103"/>
        <end position="116"/>
    </location>
</feature>
<comment type="subcellular location">
    <subcellularLocation>
        <location evidence="1">Golgi apparatus membrane</location>
        <topology evidence="1">Single-pass type IV membrane protein</topology>
    </subcellularLocation>
</comment>
<dbReference type="Proteomes" id="UP001105220">
    <property type="component" value="Unplaced"/>
</dbReference>
<feature type="region of interest" description="Disordered" evidence="8">
    <location>
        <begin position="278"/>
        <end position="300"/>
    </location>
</feature>
<dbReference type="PANTHER" id="PTHR13815:SF7">
    <property type="entry name" value="GOLGIN SUBFAMILY A MEMBER 5"/>
    <property type="match status" value="1"/>
</dbReference>
<dbReference type="PANTHER" id="PTHR13815">
    <property type="entry name" value="GOLGIN-84"/>
    <property type="match status" value="1"/>
</dbReference>
<reference key="1">
    <citation type="journal article" date="2019" name="Genes (Basel)">
        <title>A High-Quality De novo Genome Assembly from a Single Mosquito Using PacBio Sequencing.</title>
        <authorList>
            <person name="Kingan S.B."/>
            <person name="Heaton H."/>
            <person name="Cudini J."/>
            <person name="Lambert C.C."/>
            <person name="Baybayan P."/>
            <person name="Galvin B.D."/>
            <person name="Durbin R."/>
            <person name="Korlach J."/>
            <person name="Lawniczak M.K.N."/>
        </authorList>
    </citation>
    <scope>NUCLEOTIDE SEQUENCE [LARGE SCALE GENOMIC DNA]</scope>
    <source>
        <strain>Mali-NIH</strain>
    </source>
</reference>
<evidence type="ECO:0000256" key="6">
    <source>
        <dbReference type="ARBA" id="ARBA00023136"/>
    </source>
</evidence>
<keyword evidence="4" id="KW-0333">Golgi apparatus</keyword>
<keyword evidence="2 9" id="KW-0812">Transmembrane</keyword>
<dbReference type="GO" id="GO:0007030">
    <property type="term" value="P:Golgi organization"/>
    <property type="evidence" value="ECO:0007669"/>
    <property type="project" value="InterPro"/>
</dbReference>
<dbReference type="EnsemblMetazoa" id="ACON003147-RA">
    <property type="protein sequence ID" value="ACON003147-PA"/>
    <property type="gene ID" value="ACON003147"/>
</dbReference>
<evidence type="ECO:0000256" key="9">
    <source>
        <dbReference type="SAM" id="Phobius"/>
    </source>
</evidence>
<accession>A0A6E8V624</accession>
<dbReference type="AlphaFoldDB" id="A0A6E8V624"/>
<keyword evidence="11" id="KW-1185">Reference proteome</keyword>
<name>A0A6E8V624_ANOCL</name>
<keyword evidence="5 7" id="KW-0175">Coiled coil</keyword>
<proteinExistence type="predicted"/>
<evidence type="ECO:0000256" key="4">
    <source>
        <dbReference type="ARBA" id="ARBA00023034"/>
    </source>
</evidence>
<dbReference type="InterPro" id="IPR019177">
    <property type="entry name" value="Golgin_subfamily_A_member_5"/>
</dbReference>
<dbReference type="VEuPathDB" id="VectorBase:ACON2_033796"/>
<dbReference type="VEuPathDB" id="VectorBase:ACON003147"/>
<feature type="region of interest" description="Disordered" evidence="8">
    <location>
        <begin position="49"/>
        <end position="121"/>
    </location>
</feature>
<reference evidence="10" key="2">
    <citation type="submission" date="2020-05" db="UniProtKB">
        <authorList>
            <consortium name="EnsemblMetazoa"/>
        </authorList>
    </citation>
    <scope>IDENTIFICATION</scope>
    <source>
        <strain evidence="10">Ngousso</strain>
    </source>
</reference>
<evidence type="ECO:0000256" key="8">
    <source>
        <dbReference type="SAM" id="MobiDB-lite"/>
    </source>
</evidence>
<organism evidence="10 11">
    <name type="scientific">Anopheles coluzzii</name>
    <name type="common">African malaria mosquito</name>
    <dbReference type="NCBI Taxonomy" id="1518534"/>
    <lineage>
        <taxon>Eukaryota</taxon>
        <taxon>Metazoa</taxon>
        <taxon>Ecdysozoa</taxon>
        <taxon>Arthropoda</taxon>
        <taxon>Hexapoda</taxon>
        <taxon>Insecta</taxon>
        <taxon>Pterygota</taxon>
        <taxon>Neoptera</taxon>
        <taxon>Endopterygota</taxon>
        <taxon>Diptera</taxon>
        <taxon>Nematocera</taxon>
        <taxon>Culicoidea</taxon>
        <taxon>Culicidae</taxon>
        <taxon>Anophelinae</taxon>
        <taxon>Anopheles</taxon>
    </lineage>
</organism>
<evidence type="ECO:0000256" key="3">
    <source>
        <dbReference type="ARBA" id="ARBA00022989"/>
    </source>
</evidence>
<evidence type="ECO:0000313" key="11">
    <source>
        <dbReference type="Proteomes" id="UP001105220"/>
    </source>
</evidence>